<dbReference type="InterPro" id="IPR003661">
    <property type="entry name" value="HisK_dim/P_dom"/>
</dbReference>
<keyword evidence="13" id="KW-1185">Reference proteome</keyword>
<dbReference type="InterPro" id="IPR003594">
    <property type="entry name" value="HATPase_dom"/>
</dbReference>
<gene>
    <name evidence="12" type="ORF">AAIG11_14340</name>
</gene>
<keyword evidence="5" id="KW-0547">Nucleotide-binding</keyword>
<dbReference type="EC" id="2.7.13.3" evidence="2"/>
<feature type="domain" description="PAC" evidence="11">
    <location>
        <begin position="419"/>
        <end position="472"/>
    </location>
</feature>
<keyword evidence="7" id="KW-0067">ATP-binding</keyword>
<dbReference type="PROSITE" id="PS50109">
    <property type="entry name" value="HIS_KIN"/>
    <property type="match status" value="1"/>
</dbReference>
<keyword evidence="3" id="KW-0597">Phosphoprotein</keyword>
<keyword evidence="9" id="KW-0812">Transmembrane</keyword>
<dbReference type="InterPro" id="IPR000014">
    <property type="entry name" value="PAS"/>
</dbReference>
<dbReference type="SUPFAM" id="SSF55785">
    <property type="entry name" value="PYP-like sensor domain (PAS domain)"/>
    <property type="match status" value="1"/>
</dbReference>
<dbReference type="CDD" id="cd00130">
    <property type="entry name" value="PAS"/>
    <property type="match status" value="1"/>
</dbReference>
<comment type="caution">
    <text evidence="12">The sequence shown here is derived from an EMBL/GenBank/DDBJ whole genome shotgun (WGS) entry which is preliminary data.</text>
</comment>
<evidence type="ECO:0000256" key="5">
    <source>
        <dbReference type="ARBA" id="ARBA00022741"/>
    </source>
</evidence>
<dbReference type="PROSITE" id="PS50113">
    <property type="entry name" value="PAC"/>
    <property type="match status" value="1"/>
</dbReference>
<dbReference type="InterPro" id="IPR035965">
    <property type="entry name" value="PAS-like_dom_sf"/>
</dbReference>
<dbReference type="EMBL" id="JBCITM010000019">
    <property type="protein sequence ID" value="MEN1761663.1"/>
    <property type="molecule type" value="Genomic_DNA"/>
</dbReference>
<dbReference type="PANTHER" id="PTHR43065">
    <property type="entry name" value="SENSOR HISTIDINE KINASE"/>
    <property type="match status" value="1"/>
</dbReference>
<dbReference type="PRINTS" id="PR00344">
    <property type="entry name" value="BCTRLSENSOR"/>
</dbReference>
<organism evidence="12 13">
    <name type="scientific">Anoxynatronum sibiricum</name>
    <dbReference type="NCBI Taxonomy" id="210623"/>
    <lineage>
        <taxon>Bacteria</taxon>
        <taxon>Bacillati</taxon>
        <taxon>Bacillota</taxon>
        <taxon>Clostridia</taxon>
        <taxon>Eubacteriales</taxon>
        <taxon>Clostridiaceae</taxon>
        <taxon>Anoxynatronum</taxon>
    </lineage>
</organism>
<protein>
    <recommendedName>
        <fullName evidence="2">histidine kinase</fullName>
        <ecNumber evidence="2">2.7.13.3</ecNumber>
    </recommendedName>
</protein>
<evidence type="ECO:0000313" key="12">
    <source>
        <dbReference type="EMBL" id="MEN1761663.1"/>
    </source>
</evidence>
<evidence type="ECO:0000259" key="11">
    <source>
        <dbReference type="PROSITE" id="PS50113"/>
    </source>
</evidence>
<dbReference type="Gene3D" id="3.30.450.20">
    <property type="entry name" value="PAS domain"/>
    <property type="match status" value="1"/>
</dbReference>
<dbReference type="Gene3D" id="1.10.287.130">
    <property type="match status" value="1"/>
</dbReference>
<dbReference type="InterPro" id="IPR005467">
    <property type="entry name" value="His_kinase_dom"/>
</dbReference>
<sequence length="703" mass="80176">MKRTEEKKQTQLSHFAAVLKKHCDATRFSRCLMAFVIPMLVVPLVMVQSVPVEAALDNPYLQRQQLVLRVAFDPRLAPLQYETSEGYQGFSIDLMETMGRRNDFQVQWVPMTMTQAQQSLQEGAIDVIMGIDYQARLAPEMEFTEPFFSSTVGLMVPAGATDIESIADLSEKLVAIQRHSLEHDFLQNVWRINFNTTENLVDGLALMEMDRAEALVGDRLVLQHALSELMLEEEYQFVSSYVIPLEYAMAVKKENFGLLNLLNRGLQQAKGQGIHHELQEKWFGSNLLQARLEQTLKALGFILALIFGVFLISLWWNRMLQMEVQRKTGELKAANRDLEYQILETRNMSGLMEQIMRNSPRGLVTVDRKGLVTALNPRAQELTGEAESLKDKPYTASPLLKTLLETRLKHVLEEGVQYVGGELRWQPEEKGSRVDIRYTLYPARDVEKQITGMILTLEDITEERKQREQGFEREKSRALHQVVAGIAHEIRNPLTSIKTFVELIPAKILNPQFQENIVRHVPREVERVSQLIESLIDYARPRPPNREVCDAAELLRSCTALFEPVFNSKGFQLKSRLEKGCVIQADRDQIKQVLVNFLLNGLEAMEMRVNEEETTMPLSMTTSCRLEGAHVWIDLKDEGVGMSPEELKNILEPFYSTKKEGTGLGLPLSKRYLEDNGAVLSFESEKGQGTIVHLQFERMTDHG</sequence>
<dbReference type="CDD" id="cd00082">
    <property type="entry name" value="HisKA"/>
    <property type="match status" value="1"/>
</dbReference>
<evidence type="ECO:0000256" key="2">
    <source>
        <dbReference type="ARBA" id="ARBA00012438"/>
    </source>
</evidence>
<dbReference type="InterPro" id="IPR036097">
    <property type="entry name" value="HisK_dim/P_sf"/>
</dbReference>
<evidence type="ECO:0000256" key="6">
    <source>
        <dbReference type="ARBA" id="ARBA00022777"/>
    </source>
</evidence>
<dbReference type="InterPro" id="IPR000700">
    <property type="entry name" value="PAS-assoc_C"/>
</dbReference>
<evidence type="ECO:0000313" key="13">
    <source>
        <dbReference type="Proteomes" id="UP001407405"/>
    </source>
</evidence>
<dbReference type="InterPro" id="IPR013656">
    <property type="entry name" value="PAS_4"/>
</dbReference>
<proteinExistence type="predicted"/>
<dbReference type="SUPFAM" id="SSF53850">
    <property type="entry name" value="Periplasmic binding protein-like II"/>
    <property type="match status" value="1"/>
</dbReference>
<feature type="transmembrane region" description="Helical" evidence="9">
    <location>
        <begin position="298"/>
        <end position="317"/>
    </location>
</feature>
<dbReference type="SMART" id="SM00387">
    <property type="entry name" value="HATPase_c"/>
    <property type="match status" value="1"/>
</dbReference>
<dbReference type="InterPro" id="IPR001638">
    <property type="entry name" value="Solute-binding_3/MltF_N"/>
</dbReference>
<evidence type="ECO:0000259" key="10">
    <source>
        <dbReference type="PROSITE" id="PS50109"/>
    </source>
</evidence>
<keyword evidence="9" id="KW-1133">Transmembrane helix</keyword>
<dbReference type="SUPFAM" id="SSF47384">
    <property type="entry name" value="Homodimeric domain of signal transducing histidine kinase"/>
    <property type="match status" value="1"/>
</dbReference>
<dbReference type="Gene3D" id="3.30.565.10">
    <property type="entry name" value="Histidine kinase-like ATPase, C-terminal domain"/>
    <property type="match status" value="1"/>
</dbReference>
<evidence type="ECO:0000256" key="1">
    <source>
        <dbReference type="ARBA" id="ARBA00000085"/>
    </source>
</evidence>
<keyword evidence="9" id="KW-0472">Membrane</keyword>
<name>A0ABU9VXE8_9CLOT</name>
<accession>A0ABU9VXE8</accession>
<dbReference type="InterPro" id="IPR036890">
    <property type="entry name" value="HATPase_C_sf"/>
</dbReference>
<dbReference type="Pfam" id="PF00497">
    <property type="entry name" value="SBP_bac_3"/>
    <property type="match status" value="1"/>
</dbReference>
<evidence type="ECO:0000256" key="7">
    <source>
        <dbReference type="ARBA" id="ARBA00022840"/>
    </source>
</evidence>
<keyword evidence="8" id="KW-0902">Two-component regulatory system</keyword>
<dbReference type="Proteomes" id="UP001407405">
    <property type="component" value="Unassembled WGS sequence"/>
</dbReference>
<dbReference type="PANTHER" id="PTHR43065:SF10">
    <property type="entry name" value="PEROXIDE STRESS-ACTIVATED HISTIDINE KINASE MAK3"/>
    <property type="match status" value="1"/>
</dbReference>
<comment type="catalytic activity">
    <reaction evidence="1">
        <text>ATP + protein L-histidine = ADP + protein N-phospho-L-histidine.</text>
        <dbReference type="EC" id="2.7.13.3"/>
    </reaction>
</comment>
<dbReference type="Gene3D" id="3.40.190.10">
    <property type="entry name" value="Periplasmic binding protein-like II"/>
    <property type="match status" value="2"/>
</dbReference>
<dbReference type="SMART" id="SM00062">
    <property type="entry name" value="PBPb"/>
    <property type="match status" value="1"/>
</dbReference>
<dbReference type="Pfam" id="PF08448">
    <property type="entry name" value="PAS_4"/>
    <property type="match status" value="1"/>
</dbReference>
<feature type="transmembrane region" description="Helical" evidence="9">
    <location>
        <begin position="31"/>
        <end position="50"/>
    </location>
</feature>
<dbReference type="SUPFAM" id="SSF55874">
    <property type="entry name" value="ATPase domain of HSP90 chaperone/DNA topoisomerase II/histidine kinase"/>
    <property type="match status" value="1"/>
</dbReference>
<evidence type="ECO:0000256" key="8">
    <source>
        <dbReference type="ARBA" id="ARBA00023012"/>
    </source>
</evidence>
<dbReference type="Pfam" id="PF02518">
    <property type="entry name" value="HATPase_c"/>
    <property type="match status" value="1"/>
</dbReference>
<dbReference type="NCBIfam" id="TIGR00229">
    <property type="entry name" value="sensory_box"/>
    <property type="match status" value="1"/>
</dbReference>
<dbReference type="RefSeq" id="WP_343186948.1">
    <property type="nucleotide sequence ID" value="NZ_JBCITM010000019.1"/>
</dbReference>
<feature type="domain" description="Histidine kinase" evidence="10">
    <location>
        <begin position="485"/>
        <end position="700"/>
    </location>
</feature>
<evidence type="ECO:0000256" key="4">
    <source>
        <dbReference type="ARBA" id="ARBA00022679"/>
    </source>
</evidence>
<keyword evidence="6" id="KW-0418">Kinase</keyword>
<dbReference type="Pfam" id="PF00512">
    <property type="entry name" value="HisKA"/>
    <property type="match status" value="1"/>
</dbReference>
<reference evidence="12 13" key="1">
    <citation type="submission" date="2024-04" db="EMBL/GenBank/DDBJ databases">
        <title>Genome sequencing and metabolic network reconstruction of aminoacids and betaine degradation by Anoxynatronum sibiricum.</title>
        <authorList>
            <person name="Detkova E.N."/>
            <person name="Boltjanskaja Y.V."/>
            <person name="Mardanov A.V."/>
            <person name="Kevbrin V."/>
        </authorList>
    </citation>
    <scope>NUCLEOTIDE SEQUENCE [LARGE SCALE GENOMIC DNA]</scope>
    <source>
        <strain evidence="12 13">Z-7981</strain>
    </source>
</reference>
<dbReference type="SMART" id="SM00388">
    <property type="entry name" value="HisKA"/>
    <property type="match status" value="1"/>
</dbReference>
<dbReference type="InterPro" id="IPR004358">
    <property type="entry name" value="Sig_transdc_His_kin-like_C"/>
</dbReference>
<keyword evidence="4" id="KW-0808">Transferase</keyword>
<evidence type="ECO:0000256" key="9">
    <source>
        <dbReference type="SAM" id="Phobius"/>
    </source>
</evidence>
<evidence type="ECO:0000256" key="3">
    <source>
        <dbReference type="ARBA" id="ARBA00022553"/>
    </source>
</evidence>